<dbReference type="CDD" id="cd18126">
    <property type="entry name" value="GAPDH_I_C"/>
    <property type="match status" value="1"/>
</dbReference>
<organism evidence="4">
    <name type="scientific">hydrothermal vent metagenome</name>
    <dbReference type="NCBI Taxonomy" id="652676"/>
    <lineage>
        <taxon>unclassified sequences</taxon>
        <taxon>metagenomes</taxon>
        <taxon>ecological metagenomes</taxon>
    </lineage>
</organism>
<dbReference type="InterPro" id="IPR020829">
    <property type="entry name" value="GlycerAld_3-P_DH_cat"/>
</dbReference>
<dbReference type="InterPro" id="IPR020830">
    <property type="entry name" value="GlycerAld_3-P_DH_AS"/>
</dbReference>
<keyword evidence="2 4" id="KW-0560">Oxidoreductase</keyword>
<dbReference type="Gene3D" id="3.40.50.720">
    <property type="entry name" value="NAD(P)-binding Rossmann-like Domain"/>
    <property type="match status" value="1"/>
</dbReference>
<name>A0A1W1C1N6_9ZZZZ</name>
<dbReference type="GO" id="GO:0004365">
    <property type="term" value="F:glyceraldehyde-3-phosphate dehydrogenase (NAD+) (phosphorylating) activity"/>
    <property type="evidence" value="ECO:0007669"/>
    <property type="project" value="UniProtKB-EC"/>
</dbReference>
<accession>A0A1W1C1N6</accession>
<evidence type="ECO:0000313" key="4">
    <source>
        <dbReference type="EMBL" id="SFV59622.1"/>
    </source>
</evidence>
<dbReference type="NCBIfam" id="TIGR01534">
    <property type="entry name" value="GAPDH-I"/>
    <property type="match status" value="1"/>
</dbReference>
<feature type="domain" description="Glyceraldehyde 3-phosphate dehydrogenase NAD(P) binding" evidence="3">
    <location>
        <begin position="3"/>
        <end position="152"/>
    </location>
</feature>
<evidence type="ECO:0000256" key="2">
    <source>
        <dbReference type="ARBA" id="ARBA00023002"/>
    </source>
</evidence>
<dbReference type="SUPFAM" id="SSF55347">
    <property type="entry name" value="Glyceraldehyde-3-phosphate dehydrogenase-like, C-terminal domain"/>
    <property type="match status" value="1"/>
</dbReference>
<dbReference type="AlphaFoldDB" id="A0A1W1C1N6"/>
<dbReference type="Pfam" id="PF02800">
    <property type="entry name" value="Gp_dh_C"/>
    <property type="match status" value="1"/>
</dbReference>
<dbReference type="PIRSF" id="PIRSF000149">
    <property type="entry name" value="GAP_DH"/>
    <property type="match status" value="1"/>
</dbReference>
<dbReference type="InterPro" id="IPR006424">
    <property type="entry name" value="Glyceraldehyde-3-P_DH_1"/>
</dbReference>
<dbReference type="PROSITE" id="PS00071">
    <property type="entry name" value="GAPDH"/>
    <property type="match status" value="1"/>
</dbReference>
<dbReference type="GO" id="GO:0051287">
    <property type="term" value="F:NAD binding"/>
    <property type="evidence" value="ECO:0007669"/>
    <property type="project" value="InterPro"/>
</dbReference>
<dbReference type="InterPro" id="IPR036291">
    <property type="entry name" value="NAD(P)-bd_dom_sf"/>
</dbReference>
<dbReference type="PANTHER" id="PTHR43148">
    <property type="entry name" value="GLYCERALDEHYDE-3-PHOSPHATE DEHYDROGENASE 2"/>
    <property type="match status" value="1"/>
</dbReference>
<dbReference type="GO" id="GO:0006006">
    <property type="term" value="P:glucose metabolic process"/>
    <property type="evidence" value="ECO:0007669"/>
    <property type="project" value="InterPro"/>
</dbReference>
<dbReference type="FunFam" id="3.40.50.720:FF:000001">
    <property type="entry name" value="Glyceraldehyde-3-phosphate dehydrogenase"/>
    <property type="match status" value="1"/>
</dbReference>
<gene>
    <name evidence="4" type="ORF">MNB_SM-5-528</name>
</gene>
<reference evidence="4" key="1">
    <citation type="submission" date="2016-10" db="EMBL/GenBank/DDBJ databases">
        <authorList>
            <person name="de Groot N.N."/>
        </authorList>
    </citation>
    <scope>NUCLEOTIDE SEQUENCE</scope>
</reference>
<dbReference type="InterPro" id="IPR020831">
    <property type="entry name" value="GlycerAld/Erythrose_P_DH"/>
</dbReference>
<evidence type="ECO:0000256" key="1">
    <source>
        <dbReference type="ARBA" id="ARBA00007406"/>
    </source>
</evidence>
<dbReference type="FunFam" id="3.30.360.10:FF:000002">
    <property type="entry name" value="Glyceraldehyde-3-phosphate dehydrogenase"/>
    <property type="match status" value="1"/>
</dbReference>
<proteinExistence type="inferred from homology"/>
<dbReference type="Gene3D" id="3.30.360.10">
    <property type="entry name" value="Dihydrodipicolinate Reductase, domain 2"/>
    <property type="match status" value="1"/>
</dbReference>
<sequence length="333" mass="36804">MALKIAINGFGRIGRCVTRIASKRDDIEIVAINDLTEIDMMLYLLQNDSVHGTFDVSCFKIDEKHISIDGKSVKIFSESEPKNLPFSECGADLVIEATGLFLTSAIAQTYIDNGIKKVLLSAPAKDEVTPTFVMGVNEQEYRGQKIVSNASCTTNCLAPVAKILDDAFGIEKGLMTTIHSYTNDQNLLDVKHTRDKRRSRAAAVNMIPTTTGAAKAIDRVMPQLHGKLHGQSVRVPTPDVSMMDLNVVVKKNTTEEELKALFSEKAESEFAGILLIDKEMRVSEDFVGCNYSSIVAEDLMQVIGGNMIKVMSWYDNEWGYSTRLLDMAIHISK</sequence>
<dbReference type="EC" id="1.2.1.12" evidence="4"/>
<dbReference type="PRINTS" id="PR00078">
    <property type="entry name" value="G3PDHDRGNASE"/>
</dbReference>
<dbReference type="SMART" id="SM00846">
    <property type="entry name" value="Gp_dh_N"/>
    <property type="match status" value="1"/>
</dbReference>
<dbReference type="SUPFAM" id="SSF51735">
    <property type="entry name" value="NAD(P)-binding Rossmann-fold domains"/>
    <property type="match status" value="1"/>
</dbReference>
<dbReference type="Pfam" id="PF00044">
    <property type="entry name" value="Gp_dh_N"/>
    <property type="match status" value="1"/>
</dbReference>
<dbReference type="CDD" id="cd05214">
    <property type="entry name" value="GAPDH_I_N"/>
    <property type="match status" value="1"/>
</dbReference>
<dbReference type="InterPro" id="IPR020828">
    <property type="entry name" value="GlycerAld_3-P_DH_NAD(P)-bd"/>
</dbReference>
<comment type="similarity">
    <text evidence="1">Belongs to the glyceraldehyde-3-phosphate dehydrogenase family.</text>
</comment>
<protein>
    <submittedName>
        <fullName evidence="4">NAD-dependent glyceraldehyde-3-phosphate dehydrogenase</fullName>
        <ecNumber evidence="4">1.2.1.12</ecNumber>
    </submittedName>
</protein>
<dbReference type="GO" id="GO:0050661">
    <property type="term" value="F:NADP binding"/>
    <property type="evidence" value="ECO:0007669"/>
    <property type="project" value="InterPro"/>
</dbReference>
<evidence type="ECO:0000259" key="3">
    <source>
        <dbReference type="SMART" id="SM00846"/>
    </source>
</evidence>
<dbReference type="EMBL" id="FPHH01000055">
    <property type="protein sequence ID" value="SFV59622.1"/>
    <property type="molecule type" value="Genomic_DNA"/>
</dbReference>